<gene>
    <name evidence="2" type="ORF">EV656_101168</name>
</gene>
<feature type="compositionally biased region" description="Basic residues" evidence="1">
    <location>
        <begin position="1"/>
        <end position="10"/>
    </location>
</feature>
<accession>A0A4R2P0V2</accession>
<evidence type="ECO:0000313" key="3">
    <source>
        <dbReference type="Proteomes" id="UP000295733"/>
    </source>
</evidence>
<feature type="compositionally biased region" description="Gly residues" evidence="1">
    <location>
        <begin position="27"/>
        <end position="36"/>
    </location>
</feature>
<sequence>MTRGPGRVKLRLRDHASPAMSAALGDDGVGAPGGGVTPRVPVQGGAR</sequence>
<name>A0A4R2P0V2_RHOAD</name>
<dbReference type="AlphaFoldDB" id="A0A4R2P0V2"/>
<feature type="region of interest" description="Disordered" evidence="1">
    <location>
        <begin position="1"/>
        <end position="47"/>
    </location>
</feature>
<keyword evidence="3" id="KW-1185">Reference proteome</keyword>
<comment type="caution">
    <text evidence="2">The sequence shown here is derived from an EMBL/GenBank/DDBJ whole genome shotgun (WGS) entry which is preliminary data.</text>
</comment>
<organism evidence="2 3">
    <name type="scientific">Rhodovulum adriaticum</name>
    <name type="common">Rhodopseudomonas adriatica</name>
    <dbReference type="NCBI Taxonomy" id="35804"/>
    <lineage>
        <taxon>Bacteria</taxon>
        <taxon>Pseudomonadati</taxon>
        <taxon>Pseudomonadota</taxon>
        <taxon>Alphaproteobacteria</taxon>
        <taxon>Rhodobacterales</taxon>
        <taxon>Paracoccaceae</taxon>
        <taxon>Rhodovulum</taxon>
    </lineage>
</organism>
<reference evidence="2 3" key="1">
    <citation type="submission" date="2019-03" db="EMBL/GenBank/DDBJ databases">
        <title>Genomic Encyclopedia of Type Strains, Phase IV (KMG-IV): sequencing the most valuable type-strain genomes for metagenomic binning, comparative biology and taxonomic classification.</title>
        <authorList>
            <person name="Goeker M."/>
        </authorList>
    </citation>
    <scope>NUCLEOTIDE SEQUENCE [LARGE SCALE GENOMIC DNA]</scope>
    <source>
        <strain evidence="2 3">DSM 2781</strain>
    </source>
</reference>
<dbReference type="EMBL" id="SLXL01000001">
    <property type="protein sequence ID" value="TCP27265.1"/>
    <property type="molecule type" value="Genomic_DNA"/>
</dbReference>
<feature type="compositionally biased region" description="Low complexity" evidence="1">
    <location>
        <begin position="37"/>
        <end position="47"/>
    </location>
</feature>
<dbReference type="Proteomes" id="UP000295733">
    <property type="component" value="Unassembled WGS sequence"/>
</dbReference>
<dbReference type="RefSeq" id="WP_165918907.1">
    <property type="nucleotide sequence ID" value="NZ_NRRP01000001.1"/>
</dbReference>
<proteinExistence type="predicted"/>
<protein>
    <submittedName>
        <fullName evidence="2">Uncharacterized protein</fullName>
    </submittedName>
</protein>
<evidence type="ECO:0000256" key="1">
    <source>
        <dbReference type="SAM" id="MobiDB-lite"/>
    </source>
</evidence>
<evidence type="ECO:0000313" key="2">
    <source>
        <dbReference type="EMBL" id="TCP27265.1"/>
    </source>
</evidence>